<feature type="transmembrane region" description="Helical" evidence="5">
    <location>
        <begin position="279"/>
        <end position="297"/>
    </location>
</feature>
<feature type="transmembrane region" description="Helical" evidence="5">
    <location>
        <begin position="419"/>
        <end position="441"/>
    </location>
</feature>
<keyword evidence="5" id="KW-0520">NAD</keyword>
<feature type="transmembrane region" description="Helical" evidence="5">
    <location>
        <begin position="150"/>
        <end position="172"/>
    </location>
</feature>
<keyword evidence="2 5" id="KW-0812">Transmembrane</keyword>
<dbReference type="GO" id="GO:0048038">
    <property type="term" value="F:quinone binding"/>
    <property type="evidence" value="ECO:0007669"/>
    <property type="project" value="UniProtKB-KW"/>
</dbReference>
<dbReference type="STRING" id="225848.Sps_03558"/>
<feature type="transmembrane region" description="Helical" evidence="5">
    <location>
        <begin position="121"/>
        <end position="138"/>
    </location>
</feature>
<dbReference type="GO" id="GO:0008137">
    <property type="term" value="F:NADH dehydrogenase (ubiquinone) activity"/>
    <property type="evidence" value="ECO:0007669"/>
    <property type="project" value="InterPro"/>
</dbReference>
<dbReference type="InterPro" id="IPR010096">
    <property type="entry name" value="NADH-Q_OxRdtase_suN/2"/>
</dbReference>
<comment type="subcellular location">
    <subcellularLocation>
        <location evidence="5">Cell membrane</location>
        <topology evidence="5">Multi-pass membrane protein</topology>
    </subcellularLocation>
    <subcellularLocation>
        <location evidence="1">Endomembrane system</location>
        <topology evidence="1">Multi-pass membrane protein</topology>
    </subcellularLocation>
    <subcellularLocation>
        <location evidence="6">Membrane</location>
        <topology evidence="6">Multi-pass membrane protein</topology>
    </subcellularLocation>
</comment>
<comment type="catalytic activity">
    <reaction evidence="5">
        <text>a quinone + NADH + 5 H(+)(in) = a quinol + NAD(+) + 4 H(+)(out)</text>
        <dbReference type="Rhea" id="RHEA:57888"/>
        <dbReference type="ChEBI" id="CHEBI:15378"/>
        <dbReference type="ChEBI" id="CHEBI:24646"/>
        <dbReference type="ChEBI" id="CHEBI:57540"/>
        <dbReference type="ChEBI" id="CHEBI:57945"/>
        <dbReference type="ChEBI" id="CHEBI:132124"/>
    </reaction>
</comment>
<keyword evidence="9" id="KW-1185">Reference proteome</keyword>
<dbReference type="PANTHER" id="PTHR22773">
    <property type="entry name" value="NADH DEHYDROGENASE"/>
    <property type="match status" value="1"/>
</dbReference>
<evidence type="ECO:0000256" key="3">
    <source>
        <dbReference type="ARBA" id="ARBA00022989"/>
    </source>
</evidence>
<gene>
    <name evidence="5" type="primary">nuoN</name>
    <name evidence="8" type="ORF">Sps_03558</name>
</gene>
<evidence type="ECO:0000256" key="2">
    <source>
        <dbReference type="ARBA" id="ARBA00022692"/>
    </source>
</evidence>
<feature type="transmembrane region" description="Helical" evidence="5">
    <location>
        <begin position="61"/>
        <end position="86"/>
    </location>
</feature>
<protein>
    <recommendedName>
        <fullName evidence="5">NADH-quinone oxidoreductase subunit N</fullName>
        <ecNumber evidence="5">7.1.1.-</ecNumber>
    </recommendedName>
    <alternativeName>
        <fullName evidence="5">NADH dehydrogenase I subunit N</fullName>
    </alternativeName>
    <alternativeName>
        <fullName evidence="5">NDH-1 subunit N</fullName>
    </alternativeName>
</protein>
<feature type="transmembrane region" description="Helical" evidence="5">
    <location>
        <begin position="249"/>
        <end position="267"/>
    </location>
</feature>
<feature type="transmembrane region" description="Helical" evidence="5">
    <location>
        <begin position="385"/>
        <end position="407"/>
    </location>
</feature>
<evidence type="ECO:0000256" key="1">
    <source>
        <dbReference type="ARBA" id="ARBA00004127"/>
    </source>
</evidence>
<keyword evidence="3 5" id="KW-1133">Transmembrane helix</keyword>
<comment type="similarity">
    <text evidence="5">Belongs to the complex I subunit 2 family.</text>
</comment>
<dbReference type="InterPro" id="IPR001750">
    <property type="entry name" value="ND/Mrp_TM"/>
</dbReference>
<feature type="transmembrane region" description="Helical" evidence="5">
    <location>
        <begin position="304"/>
        <end position="324"/>
    </location>
</feature>
<dbReference type="GO" id="GO:0042773">
    <property type="term" value="P:ATP synthesis coupled electron transport"/>
    <property type="evidence" value="ECO:0007669"/>
    <property type="project" value="InterPro"/>
</dbReference>
<accession>A0A1S6HT39</accession>
<evidence type="ECO:0000256" key="4">
    <source>
        <dbReference type="ARBA" id="ARBA00023136"/>
    </source>
</evidence>
<dbReference type="GO" id="GO:0050136">
    <property type="term" value="F:NADH dehydrogenase (quinone) (non-electrogenic) activity"/>
    <property type="evidence" value="ECO:0007669"/>
    <property type="project" value="UniProtKB-UniRule"/>
</dbReference>
<feature type="transmembrane region" description="Helical" evidence="5">
    <location>
        <begin position="344"/>
        <end position="364"/>
    </location>
</feature>
<keyword evidence="4 5" id="KW-0472">Membrane</keyword>
<proteinExistence type="inferred from homology"/>
<dbReference type="EC" id="7.1.1.-" evidence="5"/>
<keyword evidence="5" id="KW-0874">Quinone</keyword>
<dbReference type="HAMAP" id="MF_00445">
    <property type="entry name" value="NDH1_NuoN_1"/>
    <property type="match status" value="1"/>
</dbReference>
<dbReference type="KEGG" id="spsw:Sps_03558"/>
<dbReference type="RefSeq" id="WP_077753694.1">
    <property type="nucleotide sequence ID" value="NZ_CP014782.1"/>
</dbReference>
<keyword evidence="5" id="KW-1278">Translocase</keyword>
<dbReference type="Pfam" id="PF00361">
    <property type="entry name" value="Proton_antipo_M"/>
    <property type="match status" value="1"/>
</dbReference>
<dbReference type="GO" id="GO:0012505">
    <property type="term" value="C:endomembrane system"/>
    <property type="evidence" value="ECO:0007669"/>
    <property type="project" value="UniProtKB-SubCell"/>
</dbReference>
<evidence type="ECO:0000256" key="6">
    <source>
        <dbReference type="RuleBase" id="RU000320"/>
    </source>
</evidence>
<feature type="transmembrane region" description="Helical" evidence="5">
    <location>
        <begin position="6"/>
        <end position="24"/>
    </location>
</feature>
<organism evidence="8 9">
    <name type="scientific">Shewanella psychrophila</name>
    <dbReference type="NCBI Taxonomy" id="225848"/>
    <lineage>
        <taxon>Bacteria</taxon>
        <taxon>Pseudomonadati</taxon>
        <taxon>Pseudomonadota</taxon>
        <taxon>Gammaproteobacteria</taxon>
        <taxon>Alteromonadales</taxon>
        <taxon>Shewanellaceae</taxon>
        <taxon>Shewanella</taxon>
    </lineage>
</organism>
<feature type="domain" description="NADH:quinone oxidoreductase/Mrp antiporter transmembrane" evidence="7">
    <location>
        <begin position="115"/>
        <end position="432"/>
    </location>
</feature>
<name>A0A1S6HT39_9GAMM</name>
<dbReference type="EMBL" id="CP014782">
    <property type="protein sequence ID" value="AQS38685.1"/>
    <property type="molecule type" value="Genomic_DNA"/>
</dbReference>
<feature type="transmembrane region" description="Helical" evidence="5">
    <location>
        <begin position="98"/>
        <end position="115"/>
    </location>
</feature>
<keyword evidence="5" id="KW-0830">Ubiquinone</keyword>
<keyword evidence="5" id="KW-1003">Cell membrane</keyword>
<dbReference type="OrthoDB" id="9768329at2"/>
<keyword evidence="5" id="KW-0813">Transport</keyword>
<feature type="transmembrane region" description="Helical" evidence="5">
    <location>
        <begin position="462"/>
        <end position="481"/>
    </location>
</feature>
<evidence type="ECO:0000256" key="5">
    <source>
        <dbReference type="HAMAP-Rule" id="MF_00445"/>
    </source>
</evidence>
<keyword evidence="8" id="KW-0560">Oxidoreductase</keyword>
<sequence>MNIHYLPASILLATILILLLSIALKRSHIHAFVITGAGLIAACLAQVSLIEAPAMSELLFIFTPINVFISAGLLAILVFLWSQLYHWLDKSGNTNEEYYLLLLMATLGAVSMIVSQHFASFFLSLELMSLSFVGLIAYSRNIPNSQEAGVKYLVLSASASALILMGVALIYLQTGSLTFDALSTNSLQQLTSFPLKQDIYEYDPTRLNSLNLTTTGMIFILIGLCFKLSLVPCHLWVADIFEGAPLPTTALLAIVSKLASFIVLWRMFSYGEWQTNSTILDIIALIAVTSMLIGNLLALQQDRLLRILAFSSISHFGYLLIILLLLQTNASLLKDISFNLEAMIFYLLAYMITLTGTFSVLMQLENNTSITQITGLFWRQPLQATSLSVLMLSLAGIPLTIGFMGKFYLVTATISGQLWWPMGFLVIASVIGLYFYLRIIMAMLAKADTSSVPSKLGMKDRLTSWFIIVTVIGIGTFPSLFSEMLKAVTH</sequence>
<comment type="subunit">
    <text evidence="5">NDH-1 is composed of 13 different subunits. Subunits NuoA, H, J, K, L, M, N constitute the membrane sector of the complex.</text>
</comment>
<dbReference type="AlphaFoldDB" id="A0A1S6HT39"/>
<evidence type="ECO:0000313" key="9">
    <source>
        <dbReference type="Proteomes" id="UP000189545"/>
    </source>
</evidence>
<feature type="transmembrane region" description="Helical" evidence="5">
    <location>
        <begin position="31"/>
        <end position="49"/>
    </location>
</feature>
<comment type="function">
    <text evidence="5">NDH-1 shuttles electrons from NADH, via FMN and iron-sulfur (Fe-S) centers, to quinones in the respiratory chain. The immediate electron acceptor for the enzyme in this species is believed to be ubiquinone. Couples the redox reaction to proton translocation (for every two electrons transferred, four hydrogen ions are translocated across the cytoplasmic membrane), and thus conserves the redox energy in a proton gradient.</text>
</comment>
<dbReference type="GO" id="GO:0005886">
    <property type="term" value="C:plasma membrane"/>
    <property type="evidence" value="ECO:0007669"/>
    <property type="project" value="UniProtKB-SubCell"/>
</dbReference>
<dbReference type="Proteomes" id="UP000189545">
    <property type="component" value="Chromosome"/>
</dbReference>
<evidence type="ECO:0000259" key="7">
    <source>
        <dbReference type="Pfam" id="PF00361"/>
    </source>
</evidence>
<reference evidence="8 9" key="1">
    <citation type="submission" date="2016-03" db="EMBL/GenBank/DDBJ databases">
        <title>Complete genome sequence of Shewanella psychrophila WP2, a deep sea bacterium isolated from west Pacific sediment.</title>
        <authorList>
            <person name="Xu G."/>
            <person name="Jian H."/>
        </authorList>
    </citation>
    <scope>NUCLEOTIDE SEQUENCE [LARGE SCALE GENOMIC DNA]</scope>
    <source>
        <strain evidence="8 9">WP2</strain>
    </source>
</reference>
<evidence type="ECO:0000313" key="8">
    <source>
        <dbReference type="EMBL" id="AQS38685.1"/>
    </source>
</evidence>
<feature type="transmembrane region" description="Helical" evidence="5">
    <location>
        <begin position="216"/>
        <end position="237"/>
    </location>
</feature>